<dbReference type="EMBL" id="JAAAPO010000001">
    <property type="protein sequence ID" value="NBC35531.1"/>
    <property type="molecule type" value="Genomic_DNA"/>
</dbReference>
<evidence type="ECO:0000313" key="2">
    <source>
        <dbReference type="Proteomes" id="UP000753724"/>
    </source>
</evidence>
<gene>
    <name evidence="1" type="ORF">GTZ99_03060</name>
</gene>
<accession>A0ABW9XAI1</accession>
<comment type="caution">
    <text evidence="1">The sequence shown here is derived from an EMBL/GenBank/DDBJ whole genome shotgun (WGS) entry which is preliminary data.</text>
</comment>
<proteinExistence type="predicted"/>
<dbReference type="PANTHER" id="PTHR35862:SF3">
    <property type="entry name" value="FELS-2 PROPHAGE PROTEIN"/>
    <property type="match status" value="1"/>
</dbReference>
<dbReference type="RefSeq" id="WP_161716793.1">
    <property type="nucleotide sequence ID" value="NZ_JAAAPO010000001.1"/>
</dbReference>
<sequence>MQPNVPAIRLTLPDGTDLASGVNPRLIEMTLSEKRGGEADTLELTLHNHDGRLPAPPKGKILKLEMGWTSGEQVAIGLINKGRFKVDEVEESGPPDKITIRARATDLGSTASRRRTRAWHDTTLGAVLTEIATRNNGTVSIHPDLAALPIASLEQNNKSDMALVQDLGRRFDALATWKDRRLVFMPMGSETTASGKTIPAATITRNAGWAWRFVAADRNAQDGAEAQYHDHATGQRKTVSTGGDNRHRLKRVYATKAEAEQAAKSAASQRARGKRTFEYDLGLADCTLRPNQRVTLSGWSDAVTATKWLIDSIETHMGASGMTQKLTFEGA</sequence>
<organism evidence="1 2">
    <name type="scientific">Novosphingobium ovatum</name>
    <dbReference type="NCBI Taxonomy" id="1908523"/>
    <lineage>
        <taxon>Bacteria</taxon>
        <taxon>Pseudomonadati</taxon>
        <taxon>Pseudomonadota</taxon>
        <taxon>Alphaproteobacteria</taxon>
        <taxon>Sphingomonadales</taxon>
        <taxon>Sphingomonadaceae</taxon>
        <taxon>Novosphingobium</taxon>
    </lineage>
</organism>
<dbReference type="Pfam" id="PF05954">
    <property type="entry name" value="Phage_GPD"/>
    <property type="match status" value="1"/>
</dbReference>
<reference evidence="2" key="1">
    <citation type="submission" date="2020-01" db="EMBL/GenBank/DDBJ databases">
        <title>Sphingomonas sp. strain CSW-10.</title>
        <authorList>
            <person name="Chen W.-M."/>
        </authorList>
    </citation>
    <scope>NUCLEOTIDE SEQUENCE [LARGE SCALE GENOMIC DNA]</scope>
    <source>
        <strain evidence="2">FSY-8</strain>
    </source>
</reference>
<keyword evidence="2" id="KW-1185">Reference proteome</keyword>
<dbReference type="PANTHER" id="PTHR35862">
    <property type="entry name" value="FELS-2 PROPHAGE PROTEIN"/>
    <property type="match status" value="1"/>
</dbReference>
<dbReference type="Proteomes" id="UP000753724">
    <property type="component" value="Unassembled WGS sequence"/>
</dbReference>
<evidence type="ECO:0000313" key="1">
    <source>
        <dbReference type="EMBL" id="NBC35531.1"/>
    </source>
</evidence>
<name>A0ABW9XAI1_9SPHN</name>
<protein>
    <submittedName>
        <fullName evidence="1">Phage late control D family protein</fullName>
    </submittedName>
</protein>
<dbReference type="InterPro" id="IPR052726">
    <property type="entry name" value="Phage_Baseplate_Hub"/>
</dbReference>
<dbReference type="SUPFAM" id="SSF69279">
    <property type="entry name" value="Phage tail proteins"/>
    <property type="match status" value="1"/>
</dbReference>